<keyword evidence="1" id="KW-0812">Transmembrane</keyword>
<keyword evidence="1" id="KW-0472">Membrane</keyword>
<name>T1GG61_MEGSC</name>
<dbReference type="EMBL" id="CAQQ02393519">
    <property type="status" value="NOT_ANNOTATED_CDS"/>
    <property type="molecule type" value="Genomic_DNA"/>
</dbReference>
<feature type="transmembrane region" description="Helical" evidence="1">
    <location>
        <begin position="71"/>
        <end position="93"/>
    </location>
</feature>
<dbReference type="Proteomes" id="UP000015102">
    <property type="component" value="Unassembled WGS sequence"/>
</dbReference>
<dbReference type="HOGENOM" id="CLU_1919441_0_0_1"/>
<reference evidence="2" key="2">
    <citation type="submission" date="2015-06" db="UniProtKB">
        <authorList>
            <consortium name="EnsemblMetazoa"/>
        </authorList>
    </citation>
    <scope>IDENTIFICATION</scope>
</reference>
<keyword evidence="3" id="KW-1185">Reference proteome</keyword>
<protein>
    <submittedName>
        <fullName evidence="2">Uncharacterized protein</fullName>
    </submittedName>
</protein>
<dbReference type="AlphaFoldDB" id="T1GG61"/>
<evidence type="ECO:0000313" key="2">
    <source>
        <dbReference type="EnsemblMetazoa" id="MESCA002370-PA"/>
    </source>
</evidence>
<feature type="transmembrane region" description="Helical" evidence="1">
    <location>
        <begin position="12"/>
        <end position="33"/>
    </location>
</feature>
<reference evidence="3" key="1">
    <citation type="submission" date="2013-02" db="EMBL/GenBank/DDBJ databases">
        <authorList>
            <person name="Hughes D."/>
        </authorList>
    </citation>
    <scope>NUCLEOTIDE SEQUENCE</scope>
    <source>
        <strain>Durham</strain>
        <strain evidence="3">NC isolate 2 -- Noor lab</strain>
    </source>
</reference>
<sequence>MSTCNKITSCTWLDLRTTCLIIGAIDISINGLLRLFISLLQFGILIKLIYVLYIIVGVLLIFAILKEKTQFLVYVIILQGFIVVLYLILFISGYVDRGIYNFLIISWDIILGIFVILIVNAYRKKVNGTLPT</sequence>
<keyword evidence="1" id="KW-1133">Transmembrane helix</keyword>
<evidence type="ECO:0000256" key="1">
    <source>
        <dbReference type="SAM" id="Phobius"/>
    </source>
</evidence>
<organism evidence="2 3">
    <name type="scientific">Megaselia scalaris</name>
    <name type="common">Humpbacked fly</name>
    <name type="synonym">Phora scalaris</name>
    <dbReference type="NCBI Taxonomy" id="36166"/>
    <lineage>
        <taxon>Eukaryota</taxon>
        <taxon>Metazoa</taxon>
        <taxon>Ecdysozoa</taxon>
        <taxon>Arthropoda</taxon>
        <taxon>Hexapoda</taxon>
        <taxon>Insecta</taxon>
        <taxon>Pterygota</taxon>
        <taxon>Neoptera</taxon>
        <taxon>Endopterygota</taxon>
        <taxon>Diptera</taxon>
        <taxon>Brachycera</taxon>
        <taxon>Muscomorpha</taxon>
        <taxon>Platypezoidea</taxon>
        <taxon>Phoridae</taxon>
        <taxon>Megaseliini</taxon>
        <taxon>Megaselia</taxon>
    </lineage>
</organism>
<feature type="transmembrane region" description="Helical" evidence="1">
    <location>
        <begin position="39"/>
        <end position="64"/>
    </location>
</feature>
<proteinExistence type="predicted"/>
<evidence type="ECO:0000313" key="3">
    <source>
        <dbReference type="Proteomes" id="UP000015102"/>
    </source>
</evidence>
<accession>T1GG61</accession>
<dbReference type="EnsemblMetazoa" id="MESCA002370-RA">
    <property type="protein sequence ID" value="MESCA002370-PA"/>
    <property type="gene ID" value="MESCA002370"/>
</dbReference>
<feature type="transmembrane region" description="Helical" evidence="1">
    <location>
        <begin position="99"/>
        <end position="122"/>
    </location>
</feature>